<dbReference type="Proteomes" id="UP000887580">
    <property type="component" value="Unplaced"/>
</dbReference>
<protein>
    <submittedName>
        <fullName evidence="2">Uncharacterized protein</fullName>
    </submittedName>
</protein>
<reference evidence="2" key="1">
    <citation type="submission" date="2022-11" db="UniProtKB">
        <authorList>
            <consortium name="WormBaseParasite"/>
        </authorList>
    </citation>
    <scope>IDENTIFICATION</scope>
</reference>
<organism evidence="1 2">
    <name type="scientific">Panagrolaimus sp. PS1159</name>
    <dbReference type="NCBI Taxonomy" id="55785"/>
    <lineage>
        <taxon>Eukaryota</taxon>
        <taxon>Metazoa</taxon>
        <taxon>Ecdysozoa</taxon>
        <taxon>Nematoda</taxon>
        <taxon>Chromadorea</taxon>
        <taxon>Rhabditida</taxon>
        <taxon>Tylenchina</taxon>
        <taxon>Panagrolaimomorpha</taxon>
        <taxon>Panagrolaimoidea</taxon>
        <taxon>Panagrolaimidae</taxon>
        <taxon>Panagrolaimus</taxon>
    </lineage>
</organism>
<name>A0AC35FQF8_9BILA</name>
<accession>A0AC35FQF8</accession>
<dbReference type="WBParaSite" id="PS1159_v2.g19756.t1">
    <property type="protein sequence ID" value="PS1159_v2.g19756.t1"/>
    <property type="gene ID" value="PS1159_v2.g19756"/>
</dbReference>
<sequence>MSRKRISFSTTIDHCSTENDEDDSDNEDNEIYYNNTSNLKNILYNRSGGGNWKRMIIRGNHATSSTSSNSDLPAIPLSTTRAISFTTSSDKMQQSTDGSSNSNISTMNASNSSIITIITTIPTTSTTTISASTSSFMQTQQSLPSIMSWQLGTGGVPPSGASLQSPVRIRSMHGQNFSVDSATYREMLERRKSFRCRGSLGPTVASAPSVEQEDYRTPRPSVSSIKNGKSFDFGGGHAHKPYETNGLVKVSHAIKK</sequence>
<evidence type="ECO:0000313" key="1">
    <source>
        <dbReference type="Proteomes" id="UP000887580"/>
    </source>
</evidence>
<evidence type="ECO:0000313" key="2">
    <source>
        <dbReference type="WBParaSite" id="PS1159_v2.g19756.t1"/>
    </source>
</evidence>
<proteinExistence type="predicted"/>